<protein>
    <submittedName>
        <fullName evidence="1">Uncharacterized protein</fullName>
    </submittedName>
</protein>
<accession>A0A1V9DM00</accession>
<dbReference type="RefSeq" id="WP_081138185.1">
    <property type="nucleotide sequence ID" value="NZ_MWUE01000011.1"/>
</dbReference>
<proteinExistence type="predicted"/>
<dbReference type="Proteomes" id="UP000192769">
    <property type="component" value="Unassembled WGS sequence"/>
</dbReference>
<reference evidence="1 2" key="1">
    <citation type="submission" date="2017-02" db="EMBL/GenBank/DDBJ databases">
        <title>Whole genome shotgun sequence of Pantoea agglomerans strain AS1 isolated from a cycad, Zamia floridana in Central Florida, USA.</title>
        <authorList>
            <person name="Lata P."/>
            <person name="Govindarajan S."/>
            <person name="Qi F."/>
            <person name="Li J.-L."/>
            <person name="Maurya S.K."/>
            <person name="Sahoo M.K."/>
        </authorList>
    </citation>
    <scope>NUCLEOTIDE SEQUENCE [LARGE SCALE GENOMIC DNA]</scope>
    <source>
        <strain evidence="1 2">AS1</strain>
    </source>
</reference>
<comment type="caution">
    <text evidence="1">The sequence shown here is derived from an EMBL/GenBank/DDBJ whole genome shotgun (WGS) entry which is preliminary data.</text>
</comment>
<keyword evidence="2" id="KW-1185">Reference proteome</keyword>
<dbReference type="EMBL" id="MWUE01000011">
    <property type="protein sequence ID" value="OQP34785.1"/>
    <property type="molecule type" value="Genomic_DNA"/>
</dbReference>
<evidence type="ECO:0000313" key="1">
    <source>
        <dbReference type="EMBL" id="OQP34785.1"/>
    </source>
</evidence>
<evidence type="ECO:0000313" key="2">
    <source>
        <dbReference type="Proteomes" id="UP000192769"/>
    </source>
</evidence>
<dbReference type="OrthoDB" id="6547567at2"/>
<sequence length="86" mass="9487">MSELLKEKTLSDRDIATAAKALRWAAFGGTRRGIGFSGKQTAPDRLRFETDYEGRKAWVDLDIPCTPVSLMLAGALLLQQLNTYLG</sequence>
<dbReference type="AlphaFoldDB" id="A0A1V9DM00"/>
<organism evidence="1 2">
    <name type="scientific">Pantoea latae</name>
    <dbReference type="NCBI Taxonomy" id="1964541"/>
    <lineage>
        <taxon>Bacteria</taxon>
        <taxon>Pseudomonadati</taxon>
        <taxon>Pseudomonadota</taxon>
        <taxon>Gammaproteobacteria</taxon>
        <taxon>Enterobacterales</taxon>
        <taxon>Erwiniaceae</taxon>
        <taxon>Pantoea</taxon>
    </lineage>
</organism>
<gene>
    <name evidence="1" type="ORF">B2J69_08220</name>
</gene>
<name>A0A1V9DM00_9GAMM</name>